<evidence type="ECO:0000256" key="9">
    <source>
        <dbReference type="ARBA" id="ARBA00022842"/>
    </source>
</evidence>
<keyword evidence="11" id="KW-0594">Phospholipid biosynthesis</keyword>
<evidence type="ECO:0000256" key="1">
    <source>
        <dbReference type="ARBA" id="ARBA00001946"/>
    </source>
</evidence>
<dbReference type="GO" id="GO:0005886">
    <property type="term" value="C:plasma membrane"/>
    <property type="evidence" value="ECO:0007669"/>
    <property type="project" value="TreeGrafter"/>
</dbReference>
<keyword evidence="7 14" id="KW-0418">Kinase</keyword>
<evidence type="ECO:0000256" key="6">
    <source>
        <dbReference type="ARBA" id="ARBA00022741"/>
    </source>
</evidence>
<dbReference type="SMART" id="SM00046">
    <property type="entry name" value="DAGKc"/>
    <property type="match status" value="1"/>
</dbReference>
<dbReference type="AlphaFoldDB" id="A0AAJ2NNI6"/>
<evidence type="ECO:0000256" key="3">
    <source>
        <dbReference type="ARBA" id="ARBA00022516"/>
    </source>
</evidence>
<comment type="caution">
    <text evidence="14">The sequence shown here is derived from an EMBL/GenBank/DDBJ whole genome shotgun (WGS) entry which is preliminary data.</text>
</comment>
<evidence type="ECO:0000256" key="7">
    <source>
        <dbReference type="ARBA" id="ARBA00022777"/>
    </source>
</evidence>
<dbReference type="EMBL" id="JAWJAY010000002">
    <property type="protein sequence ID" value="MDV2885640.1"/>
    <property type="molecule type" value="Genomic_DNA"/>
</dbReference>
<dbReference type="PANTHER" id="PTHR12358:SF106">
    <property type="entry name" value="LIPID KINASE YEGS"/>
    <property type="match status" value="1"/>
</dbReference>
<dbReference type="Proteomes" id="UP001285636">
    <property type="component" value="Unassembled WGS sequence"/>
</dbReference>
<evidence type="ECO:0000313" key="14">
    <source>
        <dbReference type="EMBL" id="MDV2885640.1"/>
    </source>
</evidence>
<evidence type="ECO:0000256" key="4">
    <source>
        <dbReference type="ARBA" id="ARBA00022679"/>
    </source>
</evidence>
<evidence type="ECO:0000256" key="10">
    <source>
        <dbReference type="ARBA" id="ARBA00023098"/>
    </source>
</evidence>
<dbReference type="SUPFAM" id="SSF111331">
    <property type="entry name" value="NAD kinase/diacylglycerol kinase-like"/>
    <property type="match status" value="1"/>
</dbReference>
<evidence type="ECO:0000259" key="13">
    <source>
        <dbReference type="PROSITE" id="PS50146"/>
    </source>
</evidence>
<dbReference type="GO" id="GO:0005524">
    <property type="term" value="F:ATP binding"/>
    <property type="evidence" value="ECO:0007669"/>
    <property type="project" value="UniProtKB-KW"/>
</dbReference>
<dbReference type="GO" id="GO:0008654">
    <property type="term" value="P:phospholipid biosynthetic process"/>
    <property type="evidence" value="ECO:0007669"/>
    <property type="project" value="UniProtKB-KW"/>
</dbReference>
<dbReference type="RefSeq" id="WP_323466755.1">
    <property type="nucleotide sequence ID" value="NZ_CP144224.1"/>
</dbReference>
<evidence type="ECO:0000313" key="15">
    <source>
        <dbReference type="Proteomes" id="UP001285636"/>
    </source>
</evidence>
<keyword evidence="9" id="KW-0460">Magnesium</keyword>
<gene>
    <name evidence="14" type="ORF">RYX45_10665</name>
</gene>
<organism evidence="14 15">
    <name type="scientific">Alkalihalophilus pseudofirmus</name>
    <name type="common">Bacillus pseudofirmus</name>
    <dbReference type="NCBI Taxonomy" id="79885"/>
    <lineage>
        <taxon>Bacteria</taxon>
        <taxon>Bacillati</taxon>
        <taxon>Bacillota</taxon>
        <taxon>Bacilli</taxon>
        <taxon>Bacillales</taxon>
        <taxon>Bacillaceae</taxon>
        <taxon>Alkalihalophilus</taxon>
    </lineage>
</organism>
<dbReference type="GO" id="GO:0016301">
    <property type="term" value="F:kinase activity"/>
    <property type="evidence" value="ECO:0007669"/>
    <property type="project" value="UniProtKB-KW"/>
</dbReference>
<dbReference type="InterPro" id="IPR016064">
    <property type="entry name" value="NAD/diacylglycerol_kinase_sf"/>
</dbReference>
<dbReference type="PROSITE" id="PS50146">
    <property type="entry name" value="DAGK"/>
    <property type="match status" value="1"/>
</dbReference>
<evidence type="ECO:0000256" key="8">
    <source>
        <dbReference type="ARBA" id="ARBA00022840"/>
    </source>
</evidence>
<dbReference type="InterPro" id="IPR005218">
    <property type="entry name" value="Diacylglycerol/lipid_kinase"/>
</dbReference>
<keyword evidence="10" id="KW-0443">Lipid metabolism</keyword>
<evidence type="ECO:0000256" key="2">
    <source>
        <dbReference type="ARBA" id="ARBA00005983"/>
    </source>
</evidence>
<protein>
    <submittedName>
        <fullName evidence="14">Diacylglycerol kinase family lipid kinase</fullName>
    </submittedName>
</protein>
<dbReference type="Gene3D" id="2.60.200.40">
    <property type="match status" value="1"/>
</dbReference>
<feature type="domain" description="DAGKc" evidence="13">
    <location>
        <begin position="1"/>
        <end position="129"/>
    </location>
</feature>
<reference evidence="14" key="1">
    <citation type="submission" date="2023-10" db="EMBL/GenBank/DDBJ databases">
        <title>Screening of Alkalihalophilus pseudofirmusBZ-TG-HK211 and Its Alleviation of Salt Stress on Rapeseed Growth.</title>
        <authorList>
            <person name="Zhao B."/>
            <person name="Guo T."/>
        </authorList>
    </citation>
    <scope>NUCLEOTIDE SEQUENCE</scope>
    <source>
        <strain evidence="14">BZ-TG-HK211</strain>
    </source>
</reference>
<name>A0AAJ2NNI6_ALKPS</name>
<dbReference type="Pfam" id="PF00781">
    <property type="entry name" value="DAGK_cat"/>
    <property type="match status" value="1"/>
</dbReference>
<evidence type="ECO:0000256" key="12">
    <source>
        <dbReference type="ARBA" id="ARBA00023264"/>
    </source>
</evidence>
<comment type="cofactor">
    <cofactor evidence="1">
        <name>Mg(2+)</name>
        <dbReference type="ChEBI" id="CHEBI:18420"/>
    </cofactor>
</comment>
<proteinExistence type="inferred from homology"/>
<dbReference type="InterPro" id="IPR001206">
    <property type="entry name" value="Diacylglycerol_kinase_cat_dom"/>
</dbReference>
<dbReference type="InterPro" id="IPR017438">
    <property type="entry name" value="ATP-NAD_kinase_N"/>
</dbReference>
<accession>A0AAJ2NNI6</accession>
<dbReference type="GO" id="GO:0046872">
    <property type="term" value="F:metal ion binding"/>
    <property type="evidence" value="ECO:0007669"/>
    <property type="project" value="UniProtKB-KW"/>
</dbReference>
<dbReference type="InterPro" id="IPR045540">
    <property type="entry name" value="YegS/DAGK_C"/>
</dbReference>
<dbReference type="Gene3D" id="3.40.50.10330">
    <property type="entry name" value="Probable inorganic polyphosphate/atp-NAD kinase, domain 1"/>
    <property type="match status" value="1"/>
</dbReference>
<dbReference type="NCBIfam" id="TIGR00147">
    <property type="entry name" value="YegS/Rv2252/BmrU family lipid kinase"/>
    <property type="match status" value="1"/>
</dbReference>
<dbReference type="PANTHER" id="PTHR12358">
    <property type="entry name" value="SPHINGOSINE KINASE"/>
    <property type="match status" value="1"/>
</dbReference>
<evidence type="ECO:0000256" key="5">
    <source>
        <dbReference type="ARBA" id="ARBA00022723"/>
    </source>
</evidence>
<keyword evidence="4" id="KW-0808">Transferase</keyword>
<keyword evidence="8" id="KW-0067">ATP-binding</keyword>
<keyword evidence="5" id="KW-0479">Metal-binding</keyword>
<keyword evidence="3" id="KW-0444">Lipid biosynthesis</keyword>
<keyword evidence="6" id="KW-0547">Nucleotide-binding</keyword>
<comment type="similarity">
    <text evidence="2">Belongs to the diacylglycerol/lipid kinase family.</text>
</comment>
<evidence type="ECO:0000256" key="11">
    <source>
        <dbReference type="ARBA" id="ARBA00023209"/>
    </source>
</evidence>
<sequence length="292" mass="32026">MFVFIVNTKAGKGRAERVWTRVEEYLINNKIEYQVLKTDSKEEIILLRSILENARGKVRCVIAVGGDGTSHSVINELAGTDVPFSIIPTGSGNDFARAHGISKDCIKQINHIVNSDHEKMDVITVGAKSCLTVIGLGFDGLVAKVTNEIKIKKWLGSAAYIYSVLKVLNYFKPANVVLTIDGEEMKVENVWLIAIANHPYYGGGMKICPNASSKDGLLDICVVHSLSKWKLLSIFPLVFNGKHLGKKGVNEYRGKTIQVSSEKQLMIHGDGEMIGETPVTISVKEQALNVIS</sequence>
<dbReference type="InterPro" id="IPR050187">
    <property type="entry name" value="Lipid_Phosphate_FormReg"/>
</dbReference>
<dbReference type="Pfam" id="PF19279">
    <property type="entry name" value="YegS_C"/>
    <property type="match status" value="1"/>
</dbReference>
<keyword evidence="12" id="KW-1208">Phospholipid metabolism</keyword>